<dbReference type="PANTHER" id="PTHR11461">
    <property type="entry name" value="SERINE PROTEASE INHIBITOR, SERPIN"/>
    <property type="match status" value="1"/>
</dbReference>
<evidence type="ECO:0000256" key="1">
    <source>
        <dbReference type="ARBA" id="ARBA00009500"/>
    </source>
</evidence>
<name>A0AAJ6QSA9_9ACAR</name>
<evidence type="ECO:0000313" key="8">
    <source>
        <dbReference type="RefSeq" id="XP_003744266.1"/>
    </source>
</evidence>
<keyword evidence="2" id="KW-0646">Protease inhibitor</keyword>
<evidence type="ECO:0000313" key="7">
    <source>
        <dbReference type="Proteomes" id="UP000694867"/>
    </source>
</evidence>
<dbReference type="InterPro" id="IPR042178">
    <property type="entry name" value="Serpin_sf_1"/>
</dbReference>
<dbReference type="InterPro" id="IPR000215">
    <property type="entry name" value="Serpin_fam"/>
</dbReference>
<dbReference type="Proteomes" id="UP000694867">
    <property type="component" value="Unplaced"/>
</dbReference>
<dbReference type="InterPro" id="IPR023796">
    <property type="entry name" value="Serpin_dom"/>
</dbReference>
<keyword evidence="4" id="KW-0325">Glycoprotein</keyword>
<keyword evidence="3" id="KW-0722">Serine protease inhibitor</keyword>
<dbReference type="SUPFAM" id="SSF56574">
    <property type="entry name" value="Serpins"/>
    <property type="match status" value="1"/>
</dbReference>
<dbReference type="Gene3D" id="2.30.39.10">
    <property type="entry name" value="Alpha-1-antitrypsin, domain 1"/>
    <property type="match status" value="1"/>
</dbReference>
<organism evidence="7 8">
    <name type="scientific">Galendromus occidentalis</name>
    <name type="common">western predatory mite</name>
    <dbReference type="NCBI Taxonomy" id="34638"/>
    <lineage>
        <taxon>Eukaryota</taxon>
        <taxon>Metazoa</taxon>
        <taxon>Ecdysozoa</taxon>
        <taxon>Arthropoda</taxon>
        <taxon>Chelicerata</taxon>
        <taxon>Arachnida</taxon>
        <taxon>Acari</taxon>
        <taxon>Parasitiformes</taxon>
        <taxon>Mesostigmata</taxon>
        <taxon>Gamasina</taxon>
        <taxon>Phytoseioidea</taxon>
        <taxon>Phytoseiidae</taxon>
        <taxon>Typhlodrominae</taxon>
        <taxon>Galendromus</taxon>
    </lineage>
</organism>
<dbReference type="AlphaFoldDB" id="A0AAJ6QSA9"/>
<proteinExistence type="inferred from homology"/>
<comment type="similarity">
    <text evidence="1 5">Belongs to the serpin family.</text>
</comment>
<protein>
    <submittedName>
        <fullName evidence="8">Serpin-Z12</fullName>
    </submittedName>
</protein>
<dbReference type="SMART" id="SM00093">
    <property type="entry name" value="SERPIN"/>
    <property type="match status" value="1"/>
</dbReference>
<dbReference type="InterPro" id="IPR036186">
    <property type="entry name" value="Serpin_sf"/>
</dbReference>
<dbReference type="KEGG" id="goe:100899421"/>
<keyword evidence="7" id="KW-1185">Reference proteome</keyword>
<dbReference type="GO" id="GO:0004867">
    <property type="term" value="F:serine-type endopeptidase inhibitor activity"/>
    <property type="evidence" value="ECO:0007669"/>
    <property type="project" value="UniProtKB-KW"/>
</dbReference>
<dbReference type="RefSeq" id="XP_003744266.1">
    <property type="nucleotide sequence ID" value="XM_003744218.1"/>
</dbReference>
<evidence type="ECO:0000256" key="4">
    <source>
        <dbReference type="ARBA" id="ARBA00023180"/>
    </source>
</evidence>
<evidence type="ECO:0000256" key="5">
    <source>
        <dbReference type="RuleBase" id="RU000411"/>
    </source>
</evidence>
<dbReference type="Pfam" id="PF00079">
    <property type="entry name" value="Serpin"/>
    <property type="match status" value="1"/>
</dbReference>
<evidence type="ECO:0000259" key="6">
    <source>
        <dbReference type="SMART" id="SM00093"/>
    </source>
</evidence>
<accession>A0AAJ6QSA9</accession>
<sequence length="376" mass="41708">MSGTNCKHQLGVSLLQKLCKDEKSNFVFSPLSLGTAFAMLAAGLKGDTKEELLQFLGCKNETALHEMYASVLANKDLPLKIANKYVAQDKVTVLKDFDEFLKTKYQSEVETVDFVANGRAVEQKINSWVAEKTNNMIKTLLPANSLTPDTIMVLLNAVYFKGTWVQEFQPVPGKLDFTLKDGTIVKKDFMTKTSKKFHYSETDKLRLVKIPYNEAKCYMIVALPIDGTKHIDDVLQQMSPADMATAIKNLESGGGLPVDLTMPKFKIEYSFETVKSHMQQLGVDKIFKAGVGDFSNMFSNSEDLASHVSTIFHRAVVEVDERGTKAAAATAIVMNKRMSLGRLPPENIVVVLNRPFHFQILCADSVAFAGICRGPM</sequence>
<feature type="domain" description="Serpin" evidence="6">
    <location>
        <begin position="12"/>
        <end position="375"/>
    </location>
</feature>
<gene>
    <name evidence="8" type="primary">LOC100899421</name>
</gene>
<dbReference type="PANTHER" id="PTHR11461:SF211">
    <property type="entry name" value="GH10112P-RELATED"/>
    <property type="match status" value="1"/>
</dbReference>
<evidence type="ECO:0000256" key="3">
    <source>
        <dbReference type="ARBA" id="ARBA00022900"/>
    </source>
</evidence>
<evidence type="ECO:0000256" key="2">
    <source>
        <dbReference type="ARBA" id="ARBA00022690"/>
    </source>
</evidence>
<dbReference type="GO" id="GO:0005615">
    <property type="term" value="C:extracellular space"/>
    <property type="evidence" value="ECO:0007669"/>
    <property type="project" value="InterPro"/>
</dbReference>
<dbReference type="InterPro" id="IPR042185">
    <property type="entry name" value="Serpin_sf_2"/>
</dbReference>
<dbReference type="Gene3D" id="3.30.497.10">
    <property type="entry name" value="Antithrombin, subunit I, domain 2"/>
    <property type="match status" value="1"/>
</dbReference>
<dbReference type="GeneID" id="100899421"/>
<reference evidence="8" key="1">
    <citation type="submission" date="2025-08" db="UniProtKB">
        <authorList>
            <consortium name="RefSeq"/>
        </authorList>
    </citation>
    <scope>IDENTIFICATION</scope>
</reference>
<dbReference type="CDD" id="cd00172">
    <property type="entry name" value="serpin"/>
    <property type="match status" value="1"/>
</dbReference>